<evidence type="ECO:0000313" key="2">
    <source>
        <dbReference type="Proteomes" id="UP000310506"/>
    </source>
</evidence>
<comment type="caution">
    <text evidence="1">The sequence shown here is derived from an EMBL/GenBank/DDBJ whole genome shotgun (WGS) entry which is preliminary data.</text>
</comment>
<protein>
    <submittedName>
        <fullName evidence="1">Uncharacterized protein</fullName>
    </submittedName>
</protein>
<dbReference type="RefSeq" id="WP_136137808.1">
    <property type="nucleotide sequence ID" value="NZ_SDGV01000032.1"/>
</dbReference>
<sequence length="60" mass="6725">MDDILKKINQLAKVEPKSTYEMALKLTEETGEVAQAALSINQASGLSYKITFKKNAWMSF</sequence>
<dbReference type="AlphaFoldDB" id="A0A4S3B0D1"/>
<proteinExistence type="predicted"/>
<reference evidence="1 2" key="1">
    <citation type="submission" date="2019-01" db="EMBL/GenBank/DDBJ databases">
        <title>Vagococcus silagei sp. nov. isolated from brewer's grain.</title>
        <authorList>
            <person name="Guu J.-R."/>
        </authorList>
    </citation>
    <scope>NUCLEOTIDE SEQUENCE [LARGE SCALE GENOMIC DNA]</scope>
    <source>
        <strain evidence="1 2">2B-2</strain>
    </source>
</reference>
<accession>A0A4S3B0D1</accession>
<dbReference type="EMBL" id="SDGV01000032">
    <property type="protein sequence ID" value="THB60222.1"/>
    <property type="molecule type" value="Genomic_DNA"/>
</dbReference>
<evidence type="ECO:0000313" key="1">
    <source>
        <dbReference type="EMBL" id="THB60222.1"/>
    </source>
</evidence>
<gene>
    <name evidence="1" type="ORF">ESZ54_11545</name>
</gene>
<dbReference type="OrthoDB" id="1755031at2"/>
<name>A0A4S3B0D1_9ENTE</name>
<organism evidence="1 2">
    <name type="scientific">Vagococcus silagei</name>
    <dbReference type="NCBI Taxonomy" id="2508885"/>
    <lineage>
        <taxon>Bacteria</taxon>
        <taxon>Bacillati</taxon>
        <taxon>Bacillota</taxon>
        <taxon>Bacilli</taxon>
        <taxon>Lactobacillales</taxon>
        <taxon>Enterococcaceae</taxon>
        <taxon>Vagococcus</taxon>
    </lineage>
</organism>
<keyword evidence="2" id="KW-1185">Reference proteome</keyword>
<dbReference type="Proteomes" id="UP000310506">
    <property type="component" value="Unassembled WGS sequence"/>
</dbReference>